<feature type="domain" description="Cdc37 Hsp90 binding" evidence="9">
    <location>
        <begin position="114"/>
        <end position="277"/>
    </location>
</feature>
<evidence type="ECO:0000259" key="8">
    <source>
        <dbReference type="SMART" id="SM01069"/>
    </source>
</evidence>
<evidence type="ECO:0000256" key="2">
    <source>
        <dbReference type="ARBA" id="ARBA00006222"/>
    </source>
</evidence>
<dbReference type="InterPro" id="IPR013873">
    <property type="entry name" value="Cdc37_C"/>
</dbReference>
<evidence type="ECO:0000256" key="3">
    <source>
        <dbReference type="ARBA" id="ARBA00022490"/>
    </source>
</evidence>
<keyword evidence="6" id="KW-0175">Coiled coil</keyword>
<protein>
    <recommendedName>
        <fullName evidence="5">Hsp90 chaperone protein kinase-targeting subunit</fullName>
    </recommendedName>
</protein>
<evidence type="ECO:0000313" key="11">
    <source>
        <dbReference type="EMBL" id="KAG9510844.1"/>
    </source>
</evidence>
<feature type="compositionally biased region" description="Basic and acidic residues" evidence="7">
    <location>
        <begin position="1"/>
        <end position="12"/>
    </location>
</feature>
<comment type="similarity">
    <text evidence="2">Belongs to the CDC37 family.</text>
</comment>
<feature type="non-terminal residue" evidence="11">
    <location>
        <position position="1"/>
    </location>
</feature>
<dbReference type="Proteomes" id="UP000825002">
    <property type="component" value="Unassembled WGS sequence"/>
</dbReference>
<dbReference type="EMBL" id="JAIFTH010000067">
    <property type="protein sequence ID" value="KAG9510844.1"/>
    <property type="molecule type" value="Genomic_DNA"/>
</dbReference>
<dbReference type="Gene3D" id="6.10.140.250">
    <property type="match status" value="1"/>
</dbReference>
<dbReference type="Pfam" id="PF03234">
    <property type="entry name" value="CDC37_N"/>
    <property type="match status" value="1"/>
</dbReference>
<keyword evidence="3" id="KW-0963">Cytoplasm</keyword>
<dbReference type="PANTHER" id="PTHR12800">
    <property type="entry name" value="CDC37-RELATED"/>
    <property type="match status" value="1"/>
</dbReference>
<proteinExistence type="inferred from homology"/>
<comment type="subcellular location">
    <subcellularLocation>
        <location evidence="1">Cytoplasm</location>
    </subcellularLocation>
</comment>
<evidence type="ECO:0000259" key="9">
    <source>
        <dbReference type="SMART" id="SM01070"/>
    </source>
</evidence>
<feature type="region of interest" description="Disordered" evidence="7">
    <location>
        <begin position="364"/>
        <end position="383"/>
    </location>
</feature>
<dbReference type="Gene3D" id="1.20.58.610">
    <property type="entry name" value="Cdc37, Hsp90 binding domain"/>
    <property type="match status" value="1"/>
</dbReference>
<evidence type="ECO:0000256" key="6">
    <source>
        <dbReference type="SAM" id="Coils"/>
    </source>
</evidence>
<dbReference type="InterPro" id="IPR038189">
    <property type="entry name" value="Cdc37_Hsp90-bd_sf"/>
</dbReference>
<dbReference type="InterPro" id="IPR013855">
    <property type="entry name" value="Cdc37_N_dom"/>
</dbReference>
<sequence length="383" mass="44576">MPIDYSKWKDIEISDDEDDTHPNIDTASLFRWRHQSRMERMKEMEAKKKQLAENKAQAEKELNLIKQKLEQSSNNADVAKEFEEAKKKFQKAQRKWDELEKEERLQPWNVDTISKPGWEKTIINKPVKVPNPPTSEEDKERRYQEFVKKYESKIKKFGMLSKWDECKKFLMEEPSLCCEETANYLTIWCLNLEIEEKSSLMEHVAKQAIAMQYMLELAKQLDVDARGCINSFFTRIQKADQQYLDAFNDEIEAFKQRIRERAKVRVEAAVKEYEEEERKKRLGPGGLDPIEVFETLPEALQKCFESKDVALLQETIAAMNEEDAKYHMKRCVDSGLWVPESTGKVEEDGMKDTQASEAGVAVYESVENASNKAQPTTSTTEAN</sequence>
<dbReference type="InterPro" id="IPR004918">
    <property type="entry name" value="Cdc37"/>
</dbReference>
<reference evidence="11 12" key="1">
    <citation type="submission" date="2020-10" db="EMBL/GenBank/DDBJ databases">
        <authorList>
            <person name="Klimov P.B."/>
            <person name="Dyachkov S.M."/>
            <person name="Chetverikov P.E."/>
        </authorList>
    </citation>
    <scope>NUCLEOTIDE SEQUENCE [LARGE SCALE GENOMIC DNA]</scope>
    <source>
        <strain evidence="11">BMOC 18-1129-001#AD2665</strain>
        <tissue evidence="11">Entire mites</tissue>
    </source>
</reference>
<dbReference type="Pfam" id="PF08564">
    <property type="entry name" value="CDC37_C"/>
    <property type="match status" value="1"/>
</dbReference>
<organism evidence="11 12">
    <name type="scientific">Fragariocoptes setiger</name>
    <dbReference type="NCBI Taxonomy" id="1670756"/>
    <lineage>
        <taxon>Eukaryota</taxon>
        <taxon>Metazoa</taxon>
        <taxon>Ecdysozoa</taxon>
        <taxon>Arthropoda</taxon>
        <taxon>Chelicerata</taxon>
        <taxon>Arachnida</taxon>
        <taxon>Acari</taxon>
        <taxon>Acariformes</taxon>
        <taxon>Trombidiformes</taxon>
        <taxon>Prostigmata</taxon>
        <taxon>Eupodina</taxon>
        <taxon>Eriophyoidea</taxon>
        <taxon>Phytoptidae</taxon>
        <taxon>Fragariocoptes</taxon>
    </lineage>
</organism>
<feature type="compositionally biased region" description="Polar residues" evidence="7">
    <location>
        <begin position="367"/>
        <end position="383"/>
    </location>
</feature>
<evidence type="ECO:0000259" key="10">
    <source>
        <dbReference type="SMART" id="SM01071"/>
    </source>
</evidence>
<gene>
    <name evidence="11" type="primary">CDC37</name>
    <name evidence="11" type="ORF">GZH46_00599</name>
</gene>
<dbReference type="SMART" id="SM01069">
    <property type="entry name" value="CDC37_C"/>
    <property type="match status" value="1"/>
</dbReference>
<dbReference type="SMART" id="SM01071">
    <property type="entry name" value="CDC37_N"/>
    <property type="match status" value="1"/>
</dbReference>
<name>A0ABQ7SBP1_9ACAR</name>
<evidence type="ECO:0000313" key="12">
    <source>
        <dbReference type="Proteomes" id="UP000825002"/>
    </source>
</evidence>
<comment type="caution">
    <text evidence="11">The sequence shown here is derived from an EMBL/GenBank/DDBJ whole genome shotgun (WGS) entry which is preliminary data.</text>
</comment>
<evidence type="ECO:0000256" key="7">
    <source>
        <dbReference type="SAM" id="MobiDB-lite"/>
    </source>
</evidence>
<feature type="region of interest" description="Disordered" evidence="7">
    <location>
        <begin position="1"/>
        <end position="24"/>
    </location>
</feature>
<dbReference type="SMART" id="SM01070">
    <property type="entry name" value="CDC37_M"/>
    <property type="match status" value="1"/>
</dbReference>
<feature type="domain" description="Cdc37 N-terminal" evidence="10">
    <location>
        <begin position="2"/>
        <end position="121"/>
    </location>
</feature>
<feature type="coiled-coil region" evidence="6">
    <location>
        <begin position="34"/>
        <end position="102"/>
    </location>
</feature>
<dbReference type="InterPro" id="IPR013874">
    <property type="entry name" value="Cdc37_Hsp90-bd"/>
</dbReference>
<keyword evidence="12" id="KW-1185">Reference proteome</keyword>
<dbReference type="PANTHER" id="PTHR12800:SF4">
    <property type="entry name" value="HSP90 CO-CHAPERONE CDC37"/>
    <property type="match status" value="1"/>
</dbReference>
<evidence type="ECO:0000256" key="4">
    <source>
        <dbReference type="ARBA" id="ARBA00023186"/>
    </source>
</evidence>
<evidence type="ECO:0000256" key="1">
    <source>
        <dbReference type="ARBA" id="ARBA00004496"/>
    </source>
</evidence>
<keyword evidence="4" id="KW-0143">Chaperone</keyword>
<evidence type="ECO:0000256" key="5">
    <source>
        <dbReference type="ARBA" id="ARBA00031396"/>
    </source>
</evidence>
<dbReference type="Pfam" id="PF08565">
    <property type="entry name" value="CDC37_M"/>
    <property type="match status" value="1"/>
</dbReference>
<accession>A0ABQ7SBP1</accession>
<dbReference type="SUPFAM" id="SSF101391">
    <property type="entry name" value="Hsp90 co-chaperone CDC37"/>
    <property type="match status" value="1"/>
</dbReference>
<feature type="domain" description="Cdc37 C-terminal" evidence="8">
    <location>
        <begin position="281"/>
        <end position="371"/>
    </location>
</feature>